<dbReference type="AlphaFoldDB" id="A0AAV4NWU6"/>
<reference evidence="1 2" key="1">
    <citation type="submission" date="2021-06" db="EMBL/GenBank/DDBJ databases">
        <title>Caerostris extrusa draft genome.</title>
        <authorList>
            <person name="Kono N."/>
            <person name="Arakawa K."/>
        </authorList>
    </citation>
    <scope>NUCLEOTIDE SEQUENCE [LARGE SCALE GENOMIC DNA]</scope>
</reference>
<dbReference type="Proteomes" id="UP001054945">
    <property type="component" value="Unassembled WGS sequence"/>
</dbReference>
<sequence>MKSLPFLFFEGRYPSIYWPMWVEHNDIVDTPRHLCRFFAILAHQHQPVTETNGRMRVPLTFYPGTPHVPFTNAGARVASLSTPFYPTAPSLHPLHRYSPVGLGVMEGGSLERRCVLAGAARGVPRFEKGARALHPSFLLGLESERDREKERSLSNGRRQIWGVFLPMLREASQTLHSSDAIQTRCLPTPHS</sequence>
<evidence type="ECO:0000313" key="1">
    <source>
        <dbReference type="EMBL" id="GIX88879.1"/>
    </source>
</evidence>
<protein>
    <submittedName>
        <fullName evidence="1">Uncharacterized protein</fullName>
    </submittedName>
</protein>
<evidence type="ECO:0000313" key="2">
    <source>
        <dbReference type="Proteomes" id="UP001054945"/>
    </source>
</evidence>
<name>A0AAV4NWU6_CAEEX</name>
<organism evidence="1 2">
    <name type="scientific">Caerostris extrusa</name>
    <name type="common">Bark spider</name>
    <name type="synonym">Caerostris bankana</name>
    <dbReference type="NCBI Taxonomy" id="172846"/>
    <lineage>
        <taxon>Eukaryota</taxon>
        <taxon>Metazoa</taxon>
        <taxon>Ecdysozoa</taxon>
        <taxon>Arthropoda</taxon>
        <taxon>Chelicerata</taxon>
        <taxon>Arachnida</taxon>
        <taxon>Araneae</taxon>
        <taxon>Araneomorphae</taxon>
        <taxon>Entelegynae</taxon>
        <taxon>Araneoidea</taxon>
        <taxon>Araneidae</taxon>
        <taxon>Caerostris</taxon>
    </lineage>
</organism>
<accession>A0AAV4NWU6</accession>
<keyword evidence="2" id="KW-1185">Reference proteome</keyword>
<comment type="caution">
    <text evidence="1">The sequence shown here is derived from an EMBL/GenBank/DDBJ whole genome shotgun (WGS) entry which is preliminary data.</text>
</comment>
<proteinExistence type="predicted"/>
<gene>
    <name evidence="1" type="ORF">CEXT_735721</name>
</gene>
<dbReference type="EMBL" id="BPLR01003803">
    <property type="protein sequence ID" value="GIX88879.1"/>
    <property type="molecule type" value="Genomic_DNA"/>
</dbReference>